<comment type="caution">
    <text evidence="1">The sequence shown here is derived from an EMBL/GenBank/DDBJ whole genome shotgun (WGS) entry which is preliminary data.</text>
</comment>
<reference evidence="1 2" key="1">
    <citation type="submission" date="2021-10" db="EMBL/GenBank/DDBJ databases">
        <title>Draft genome of Aestuariibacter halophilus JC2043.</title>
        <authorList>
            <person name="Emsley S.A."/>
            <person name="Pfannmuller K.M."/>
            <person name="Ushijima B."/>
            <person name="Saw J.H."/>
            <person name="Videau P."/>
        </authorList>
    </citation>
    <scope>NUCLEOTIDE SEQUENCE [LARGE SCALE GENOMIC DNA]</scope>
    <source>
        <strain evidence="1 2">JC2043</strain>
    </source>
</reference>
<accession>A0ABS8GC05</accession>
<keyword evidence="2" id="KW-1185">Reference proteome</keyword>
<sequence>MKNVNSAAPTRKVYPQQISALLIGLLASTFVFAKEPVESARYVKETGEYVIQTADGVFQQGTQKISPHGSNTTLRSINQSMGATDDGDYSIERANLNIAVTESLGSNGLKGKNSRKASPQAYSYNLSGDFNGDGCTDTATVNGDRISITMPCASRTRYYNFSGNVAINGVYDTDGEAGVEIVVVNAPYLEIVDAADDRKRSYYLGSNWAINGHYDANGRSGNEIGIVKSHHLVFIEDIDQDTTDFYLSWNSWSINGNYDTDGDPGVELGVVSSGYFTLFDLRDYRWRNYGISGAYFVNGAQNIDNKAGKEVLINNYGRSQNATIYDATGVIRWERY</sequence>
<evidence type="ECO:0000313" key="2">
    <source>
        <dbReference type="Proteomes" id="UP001520878"/>
    </source>
</evidence>
<evidence type="ECO:0000313" key="1">
    <source>
        <dbReference type="EMBL" id="MCC2617928.1"/>
    </source>
</evidence>
<proteinExistence type="predicted"/>
<organism evidence="1 2">
    <name type="scientific">Fluctibacter halophilus</name>
    <dbReference type="NCBI Taxonomy" id="226011"/>
    <lineage>
        <taxon>Bacteria</taxon>
        <taxon>Pseudomonadati</taxon>
        <taxon>Pseudomonadota</taxon>
        <taxon>Gammaproteobacteria</taxon>
        <taxon>Alteromonadales</taxon>
        <taxon>Alteromonadaceae</taxon>
        <taxon>Fluctibacter</taxon>
    </lineage>
</organism>
<protein>
    <submittedName>
        <fullName evidence="1">Uncharacterized protein</fullName>
    </submittedName>
</protein>
<dbReference type="EMBL" id="JAJEWP010000006">
    <property type="protein sequence ID" value="MCC2617928.1"/>
    <property type="molecule type" value="Genomic_DNA"/>
</dbReference>
<name>A0ABS8GC05_9ALTE</name>
<gene>
    <name evidence="1" type="ORF">LJ739_16870</name>
</gene>
<dbReference type="Proteomes" id="UP001520878">
    <property type="component" value="Unassembled WGS sequence"/>
</dbReference>
<dbReference type="RefSeq" id="WP_229162354.1">
    <property type="nucleotide sequence ID" value="NZ_JAJEWP010000006.1"/>
</dbReference>